<evidence type="ECO:0000256" key="3">
    <source>
        <dbReference type="ARBA" id="ARBA00022771"/>
    </source>
</evidence>
<dbReference type="PANTHER" id="PTHR46481">
    <property type="entry name" value="ZINC FINGER BED DOMAIN-CONTAINING PROTEIN 4"/>
    <property type="match status" value="1"/>
</dbReference>
<reference evidence="7" key="1">
    <citation type="submission" date="2021-03" db="EMBL/GenBank/DDBJ databases">
        <title>Draft genome sequence of rust myrtle Austropuccinia psidii MF-1, a brazilian biotype.</title>
        <authorList>
            <person name="Quecine M.C."/>
            <person name="Pachon D.M.R."/>
            <person name="Bonatelli M.L."/>
            <person name="Correr F.H."/>
            <person name="Franceschini L.M."/>
            <person name="Leite T.F."/>
            <person name="Margarido G.R.A."/>
            <person name="Almeida C.A."/>
            <person name="Ferrarezi J.A."/>
            <person name="Labate C.A."/>
        </authorList>
    </citation>
    <scope>NUCLEOTIDE SEQUENCE</scope>
    <source>
        <strain evidence="7">MF-1</strain>
    </source>
</reference>
<keyword evidence="2" id="KW-0479">Metal-binding</keyword>
<evidence type="ECO:0000259" key="6">
    <source>
        <dbReference type="Pfam" id="PF05699"/>
    </source>
</evidence>
<dbReference type="GO" id="GO:0005634">
    <property type="term" value="C:nucleus"/>
    <property type="evidence" value="ECO:0007669"/>
    <property type="project" value="UniProtKB-SubCell"/>
</dbReference>
<dbReference type="AlphaFoldDB" id="A0A9Q3D436"/>
<keyword evidence="3" id="KW-0863">Zinc-finger</keyword>
<name>A0A9Q3D436_9BASI</name>
<protein>
    <recommendedName>
        <fullName evidence="6">HAT C-terminal dimerisation domain-containing protein</fullName>
    </recommendedName>
</protein>
<keyword evidence="8" id="KW-1185">Reference proteome</keyword>
<evidence type="ECO:0000256" key="5">
    <source>
        <dbReference type="ARBA" id="ARBA00023242"/>
    </source>
</evidence>
<organism evidence="7 8">
    <name type="scientific">Austropuccinia psidii MF-1</name>
    <dbReference type="NCBI Taxonomy" id="1389203"/>
    <lineage>
        <taxon>Eukaryota</taxon>
        <taxon>Fungi</taxon>
        <taxon>Dikarya</taxon>
        <taxon>Basidiomycota</taxon>
        <taxon>Pucciniomycotina</taxon>
        <taxon>Pucciniomycetes</taxon>
        <taxon>Pucciniales</taxon>
        <taxon>Sphaerophragmiaceae</taxon>
        <taxon>Austropuccinia</taxon>
    </lineage>
</organism>
<dbReference type="InterPro" id="IPR008906">
    <property type="entry name" value="HATC_C_dom"/>
</dbReference>
<comment type="subcellular location">
    <subcellularLocation>
        <location evidence="1">Nucleus</location>
    </subcellularLocation>
</comment>
<dbReference type="GO" id="GO:0008270">
    <property type="term" value="F:zinc ion binding"/>
    <property type="evidence" value="ECO:0007669"/>
    <property type="project" value="UniProtKB-KW"/>
</dbReference>
<dbReference type="GO" id="GO:0046983">
    <property type="term" value="F:protein dimerization activity"/>
    <property type="evidence" value="ECO:0007669"/>
    <property type="project" value="InterPro"/>
</dbReference>
<evidence type="ECO:0000313" key="8">
    <source>
        <dbReference type="Proteomes" id="UP000765509"/>
    </source>
</evidence>
<dbReference type="SUPFAM" id="SSF53098">
    <property type="entry name" value="Ribonuclease H-like"/>
    <property type="match status" value="1"/>
</dbReference>
<dbReference type="EMBL" id="AVOT02013615">
    <property type="protein sequence ID" value="MBW0496424.1"/>
    <property type="molecule type" value="Genomic_DNA"/>
</dbReference>
<dbReference type="Proteomes" id="UP000765509">
    <property type="component" value="Unassembled WGS sequence"/>
</dbReference>
<comment type="caution">
    <text evidence="7">The sequence shown here is derived from an EMBL/GenBank/DDBJ whole genome shotgun (WGS) entry which is preliminary data.</text>
</comment>
<keyword evidence="5" id="KW-0539">Nucleus</keyword>
<evidence type="ECO:0000256" key="2">
    <source>
        <dbReference type="ARBA" id="ARBA00022723"/>
    </source>
</evidence>
<evidence type="ECO:0000256" key="1">
    <source>
        <dbReference type="ARBA" id="ARBA00004123"/>
    </source>
</evidence>
<evidence type="ECO:0000313" key="7">
    <source>
        <dbReference type="EMBL" id="MBW0496424.1"/>
    </source>
</evidence>
<dbReference type="Pfam" id="PF05699">
    <property type="entry name" value="Dimer_Tnp_hAT"/>
    <property type="match status" value="1"/>
</dbReference>
<dbReference type="InterPro" id="IPR012337">
    <property type="entry name" value="RNaseH-like_sf"/>
</dbReference>
<proteinExistence type="predicted"/>
<gene>
    <name evidence="7" type="ORF">O181_036139</name>
</gene>
<keyword evidence="4" id="KW-0862">Zinc</keyword>
<feature type="domain" description="HAT C-terminal dimerisation" evidence="6">
    <location>
        <begin position="503"/>
        <end position="576"/>
    </location>
</feature>
<dbReference type="OrthoDB" id="3264316at2759"/>
<sequence length="583" mass="66987">MAAISTQLYFERKQELIDRISMLPNRTSICTALDCWTTKDQSQSYLAVVGQWIDPIRFTFCKTLLLFETLTGAHTVQSLSWSIWEALSEHGILGCFYSITGDNADNNLLMIQHLEQKYNGLNIEWPHKHRFYCCACHVINLVAKEFLSLMGELNEEDYKFFDNYLTISRAPIDESEYEEHLSTKEVQATISKVKGKKRITACSKKQCPLNQTTLEMQDQSEAIEFIISNNIAPTSEIEDDPMPSGCNIVQCFRALCSHIRGSAKQRDAFIQARNKTHDPRVLPISIPMTIWNYFLHQIQRAQRLKLSIELYTNTPSGSKYKLIEDNWSAMEFLKLILQMFEKSCNVFQSKTPTKHLVLPYYKVFINQLKHYSQVSPPTWRLACEAAMAKLEKYYKIEMKNHDMLIATLLNPKYQLSLFKQLNVPTDYSNRIIDQIMEECASMNKHTRPNLTSPGNFDPPPQLNSDPKFYDLLSHLGQTPIELGSANPNSCKDKVVAYLQNLHPMSKGEHILDYWKRQMITGNFPKLGRLAMRYMSIPSSSACVECVFSQSGRLKSPACASLGTRTIAHLTCLKEWLNEDKQDF</sequence>
<dbReference type="PANTHER" id="PTHR46481:SF10">
    <property type="entry name" value="ZINC FINGER BED DOMAIN-CONTAINING PROTEIN 39"/>
    <property type="match status" value="1"/>
</dbReference>
<dbReference type="InterPro" id="IPR052035">
    <property type="entry name" value="ZnF_BED_domain_contain"/>
</dbReference>
<accession>A0A9Q3D436</accession>
<evidence type="ECO:0000256" key="4">
    <source>
        <dbReference type="ARBA" id="ARBA00022833"/>
    </source>
</evidence>